<feature type="transmembrane region" description="Helical" evidence="1">
    <location>
        <begin position="67"/>
        <end position="89"/>
    </location>
</feature>
<sequence length="359" mass="37140">MSRTYLMPLLTIAALLSLATAGVLLITGHAAPQLAAHVAFALGVLPLILAAMSYFIPVLTRSGAAGFAAWVPPALAWSGGALAVFSFAGDFSSTSLALAAALGGLAALTLAGWTVSRTRRMFGPRHRGLDWYLAALAFLLAALLAVVLMPLFPTQRNALRLFHLHANLLGFVGLTALGTLQVLLPTSLGQADPGAVMRLRRDLKWAATGALLIAIGASSLLPSPASGLAPALALLGVMLYGGVVVRMLHAWFSLFGKSLRQMHGAAPSLTAAALGLLGMLGLGIAHGFGWLPARPAVAGFVIAFLLPLVSGAASHLLPVWLRPGTQGPWHQGLRNRLCRWGGVRGLVLLLLGLVIAAAS</sequence>
<protein>
    <submittedName>
        <fullName evidence="2">Uncharacterized protein</fullName>
    </submittedName>
</protein>
<feature type="transmembrane region" description="Helical" evidence="1">
    <location>
        <begin position="164"/>
        <end position="184"/>
    </location>
</feature>
<dbReference type="Proteomes" id="UP000031637">
    <property type="component" value="Chromosome"/>
</dbReference>
<feature type="transmembrane region" description="Helical" evidence="1">
    <location>
        <begin position="128"/>
        <end position="152"/>
    </location>
</feature>
<dbReference type="OrthoDB" id="8482278at2"/>
<keyword evidence="1" id="KW-1133">Transmembrane helix</keyword>
<proteinExistence type="predicted"/>
<feature type="transmembrane region" description="Helical" evidence="1">
    <location>
        <begin position="341"/>
        <end position="358"/>
    </location>
</feature>
<dbReference type="HOGENOM" id="CLU_727485_0_0_4"/>
<dbReference type="KEGG" id="shd:SUTH_00360"/>
<dbReference type="AlphaFoldDB" id="W0SAB9"/>
<evidence type="ECO:0000256" key="1">
    <source>
        <dbReference type="SAM" id="Phobius"/>
    </source>
</evidence>
<reference evidence="2 3" key="1">
    <citation type="journal article" date="2014" name="Syst. Appl. Microbiol.">
        <title>Complete genomes of freshwater sulfur oxidizers Sulfuricella denitrificans skB26 and Sulfuritalea hydrogenivorans sk43H: genetic insights into the sulfur oxidation pathway of betaproteobacteria.</title>
        <authorList>
            <person name="Watanabe T."/>
            <person name="Kojima H."/>
            <person name="Fukui M."/>
        </authorList>
    </citation>
    <scope>NUCLEOTIDE SEQUENCE [LARGE SCALE GENOMIC DNA]</scope>
    <source>
        <strain evidence="2">DSM22779</strain>
    </source>
</reference>
<feature type="transmembrane region" description="Helical" evidence="1">
    <location>
        <begin position="40"/>
        <end position="60"/>
    </location>
</feature>
<keyword evidence="3" id="KW-1185">Reference proteome</keyword>
<feature type="transmembrane region" description="Helical" evidence="1">
    <location>
        <begin position="297"/>
        <end position="321"/>
    </location>
</feature>
<dbReference type="STRING" id="1223802.SUTH_00360"/>
<keyword evidence="1" id="KW-0812">Transmembrane</keyword>
<accession>W0SAB9</accession>
<evidence type="ECO:0000313" key="2">
    <source>
        <dbReference type="EMBL" id="BAO28174.1"/>
    </source>
</evidence>
<organism evidence="2 3">
    <name type="scientific">Sulfuritalea hydrogenivorans sk43H</name>
    <dbReference type="NCBI Taxonomy" id="1223802"/>
    <lineage>
        <taxon>Bacteria</taxon>
        <taxon>Pseudomonadati</taxon>
        <taxon>Pseudomonadota</taxon>
        <taxon>Betaproteobacteria</taxon>
        <taxon>Nitrosomonadales</taxon>
        <taxon>Sterolibacteriaceae</taxon>
        <taxon>Sulfuritalea</taxon>
    </lineage>
</organism>
<name>W0SAB9_9PROT</name>
<feature type="transmembrane region" description="Helical" evidence="1">
    <location>
        <begin position="205"/>
        <end position="222"/>
    </location>
</feature>
<keyword evidence="1" id="KW-0472">Membrane</keyword>
<feature type="transmembrane region" description="Helical" evidence="1">
    <location>
        <begin position="269"/>
        <end position="291"/>
    </location>
</feature>
<feature type="transmembrane region" description="Helical" evidence="1">
    <location>
        <begin position="228"/>
        <end position="248"/>
    </location>
</feature>
<gene>
    <name evidence="2" type="ORF">SUTH_00360</name>
</gene>
<dbReference type="EMBL" id="AP012547">
    <property type="protein sequence ID" value="BAO28174.1"/>
    <property type="molecule type" value="Genomic_DNA"/>
</dbReference>
<evidence type="ECO:0000313" key="3">
    <source>
        <dbReference type="Proteomes" id="UP000031637"/>
    </source>
</evidence>
<feature type="transmembrane region" description="Helical" evidence="1">
    <location>
        <begin position="95"/>
        <end position="116"/>
    </location>
</feature>
<dbReference type="RefSeq" id="WP_052473056.1">
    <property type="nucleotide sequence ID" value="NZ_AP012547.1"/>
</dbReference>